<dbReference type="OrthoDB" id="2379746at2759"/>
<comment type="caution">
    <text evidence="1">The sequence shown here is derived from an EMBL/GenBank/DDBJ whole genome shotgun (WGS) entry which is preliminary data.</text>
</comment>
<dbReference type="EMBL" id="CAJVPZ010000329">
    <property type="protein sequence ID" value="CAG8461157.1"/>
    <property type="molecule type" value="Genomic_DNA"/>
</dbReference>
<name>A0A9N8VTT7_9GLOM</name>
<reference evidence="1" key="1">
    <citation type="submission" date="2021-06" db="EMBL/GenBank/DDBJ databases">
        <authorList>
            <person name="Kallberg Y."/>
            <person name="Tangrot J."/>
            <person name="Rosling A."/>
        </authorList>
    </citation>
    <scope>NUCLEOTIDE SEQUENCE</scope>
    <source>
        <strain evidence="1">IN212</strain>
    </source>
</reference>
<organism evidence="1 2">
    <name type="scientific">Racocetra fulgida</name>
    <dbReference type="NCBI Taxonomy" id="60492"/>
    <lineage>
        <taxon>Eukaryota</taxon>
        <taxon>Fungi</taxon>
        <taxon>Fungi incertae sedis</taxon>
        <taxon>Mucoromycota</taxon>
        <taxon>Glomeromycotina</taxon>
        <taxon>Glomeromycetes</taxon>
        <taxon>Diversisporales</taxon>
        <taxon>Gigasporaceae</taxon>
        <taxon>Racocetra</taxon>
    </lineage>
</organism>
<proteinExistence type="predicted"/>
<dbReference type="Proteomes" id="UP000789396">
    <property type="component" value="Unassembled WGS sequence"/>
</dbReference>
<evidence type="ECO:0000313" key="2">
    <source>
        <dbReference type="Proteomes" id="UP000789396"/>
    </source>
</evidence>
<keyword evidence="2" id="KW-1185">Reference proteome</keyword>
<sequence>MIFPFVTVVRESKTILSAALFEVDESFNFEDLLYQADSDYVSGEIVKVDIQNEQLVSSASQIPSTSNVFNEIMNAATRKSLPNLKLTTNRNDRLYNDLLALLGSNNLDWEYGTHNSVGKSFINQLVSLLYYLDDKHATLKLRSLNIPSIFLQLPLYQQNSYYKNGSHHKTTLSHKELEFYADKLEECVLEPWASKACWDQFVTASLELCSVARAYANYLKTVNQHVQKIQSASSPARSPENDSTLEMRPSCLFNDIQEIYVPVAEQIRVTDEYEKIYICEGVLRHLYHNLTGDSSAFDNARSEQVDQRIKMVLELGNPEIIIDLRKNNGFKETKFNEF</sequence>
<accession>A0A9N8VTT7</accession>
<gene>
    <name evidence="1" type="ORF">RFULGI_LOCUS691</name>
</gene>
<evidence type="ECO:0000313" key="1">
    <source>
        <dbReference type="EMBL" id="CAG8461157.1"/>
    </source>
</evidence>
<dbReference type="AlphaFoldDB" id="A0A9N8VTT7"/>
<protein>
    <submittedName>
        <fullName evidence="1">11023_t:CDS:1</fullName>
    </submittedName>
</protein>